<keyword evidence="1" id="KW-0862">Zinc</keyword>
<sequence length="173" mass="18716">MSAFESAESESSVTNDSSTELEKRDVRALTECMTVLSLDGGIYSVTTESGSEYRVDAEKGRCTCPDSQHNLDDDEVCKHVRRVAFATGERAIPNWVNDDAVDPLLGEHVEGPRRIASDGGSSVVNPKGSDGEDGEDSNQRPDDCSCLESMGPDDPPCWPCAREGFQRPAEIDS</sequence>
<dbReference type="PROSITE" id="PS50966">
    <property type="entry name" value="ZF_SWIM"/>
    <property type="match status" value="1"/>
</dbReference>
<keyword evidence="1" id="KW-0479">Metal-binding</keyword>
<organism evidence="4 5">
    <name type="scientific">Halovenus carboxidivorans</name>
    <dbReference type="NCBI Taxonomy" id="2692199"/>
    <lineage>
        <taxon>Archaea</taxon>
        <taxon>Methanobacteriati</taxon>
        <taxon>Methanobacteriota</taxon>
        <taxon>Stenosarchaea group</taxon>
        <taxon>Halobacteria</taxon>
        <taxon>Halobacteriales</taxon>
        <taxon>Haloarculaceae</taxon>
        <taxon>Halovenus</taxon>
    </lineage>
</organism>
<evidence type="ECO:0000313" key="4">
    <source>
        <dbReference type="EMBL" id="MXR50655.1"/>
    </source>
</evidence>
<dbReference type="AlphaFoldDB" id="A0A6B0SZ09"/>
<evidence type="ECO:0000256" key="1">
    <source>
        <dbReference type="PROSITE-ProRule" id="PRU00325"/>
    </source>
</evidence>
<gene>
    <name evidence="4" type="ORF">GRX03_03400</name>
</gene>
<dbReference type="RefSeq" id="WP_159762762.1">
    <property type="nucleotide sequence ID" value="NZ_WUUT01000001.1"/>
</dbReference>
<dbReference type="Pfam" id="PF04434">
    <property type="entry name" value="SWIM"/>
    <property type="match status" value="1"/>
</dbReference>
<reference evidence="4 5" key="1">
    <citation type="submission" date="2019-12" db="EMBL/GenBank/DDBJ databases">
        <title>Isolation and characterization of three novel carbon monoxide-oxidizing members of Halobacteria from salione crusts and soils.</title>
        <authorList>
            <person name="Myers M.R."/>
            <person name="King G.M."/>
        </authorList>
    </citation>
    <scope>NUCLEOTIDE SEQUENCE [LARGE SCALE GENOMIC DNA]</scope>
    <source>
        <strain evidence="4 5">WSH3</strain>
    </source>
</reference>
<dbReference type="Proteomes" id="UP000466535">
    <property type="component" value="Unassembled WGS sequence"/>
</dbReference>
<feature type="domain" description="SWIM-type" evidence="3">
    <location>
        <begin position="53"/>
        <end position="88"/>
    </location>
</feature>
<proteinExistence type="predicted"/>
<accession>A0A6B0SZ09</accession>
<dbReference type="EMBL" id="WUUT01000001">
    <property type="protein sequence ID" value="MXR50655.1"/>
    <property type="molecule type" value="Genomic_DNA"/>
</dbReference>
<feature type="region of interest" description="Disordered" evidence="2">
    <location>
        <begin position="1"/>
        <end position="23"/>
    </location>
</feature>
<comment type="caution">
    <text evidence="4">The sequence shown here is derived from an EMBL/GenBank/DDBJ whole genome shotgun (WGS) entry which is preliminary data.</text>
</comment>
<feature type="region of interest" description="Disordered" evidence="2">
    <location>
        <begin position="111"/>
        <end position="173"/>
    </location>
</feature>
<feature type="compositionally biased region" description="Low complexity" evidence="2">
    <location>
        <begin position="1"/>
        <end position="12"/>
    </location>
</feature>
<dbReference type="InterPro" id="IPR007527">
    <property type="entry name" value="Znf_SWIM"/>
</dbReference>
<evidence type="ECO:0000259" key="3">
    <source>
        <dbReference type="PROSITE" id="PS50966"/>
    </source>
</evidence>
<dbReference type="OrthoDB" id="142306at2157"/>
<evidence type="ECO:0000256" key="2">
    <source>
        <dbReference type="SAM" id="MobiDB-lite"/>
    </source>
</evidence>
<name>A0A6B0SZ09_9EURY</name>
<keyword evidence="5" id="KW-1185">Reference proteome</keyword>
<keyword evidence="1" id="KW-0863">Zinc-finger</keyword>
<dbReference type="GO" id="GO:0008270">
    <property type="term" value="F:zinc ion binding"/>
    <property type="evidence" value="ECO:0007669"/>
    <property type="project" value="UniProtKB-KW"/>
</dbReference>
<protein>
    <recommendedName>
        <fullName evidence="3">SWIM-type domain-containing protein</fullName>
    </recommendedName>
</protein>
<evidence type="ECO:0000313" key="5">
    <source>
        <dbReference type="Proteomes" id="UP000466535"/>
    </source>
</evidence>